<dbReference type="AlphaFoldDB" id="A0A2G8RD02"/>
<sequence length="61" mass="7185">MTDLIYMNIPFVGRLYAQHDTLTMYRWETETLTSSCGREYLLCCGRLRIYWTPASTLRSEG</sequence>
<keyword evidence="2" id="KW-1185">Reference proteome</keyword>
<name>A0A2G8RD02_9RHOB</name>
<reference evidence="1 2" key="1">
    <citation type="submission" date="2013-09" db="EMBL/GenBank/DDBJ databases">
        <title>Genome sequencing of Phaeobacter antarcticus sp. nov. SM1211.</title>
        <authorList>
            <person name="Zhang X.-Y."/>
            <person name="Liu C."/>
            <person name="Chen X.-L."/>
            <person name="Xie B.-B."/>
            <person name="Qin Q.-L."/>
            <person name="Rong J.-C."/>
            <person name="Zhang Y.-Z."/>
        </authorList>
    </citation>
    <scope>NUCLEOTIDE SEQUENCE [LARGE SCALE GENOMIC DNA]</scope>
    <source>
        <strain evidence="1 2">SM1211</strain>
    </source>
</reference>
<organism evidence="1 2">
    <name type="scientific">Puniceibacterium antarcticum</name>
    <dbReference type="NCBI Taxonomy" id="1206336"/>
    <lineage>
        <taxon>Bacteria</taxon>
        <taxon>Pseudomonadati</taxon>
        <taxon>Pseudomonadota</taxon>
        <taxon>Alphaproteobacteria</taxon>
        <taxon>Rhodobacterales</taxon>
        <taxon>Paracoccaceae</taxon>
        <taxon>Puniceibacterium</taxon>
    </lineage>
</organism>
<dbReference type="EMBL" id="AWWI01000100">
    <property type="protein sequence ID" value="PIL19455.1"/>
    <property type="molecule type" value="Genomic_DNA"/>
</dbReference>
<dbReference type="Proteomes" id="UP000231259">
    <property type="component" value="Unassembled WGS sequence"/>
</dbReference>
<evidence type="ECO:0000313" key="2">
    <source>
        <dbReference type="Proteomes" id="UP000231259"/>
    </source>
</evidence>
<gene>
    <name evidence="1" type="ORF">P775_15055</name>
</gene>
<dbReference type="OrthoDB" id="9911048at2"/>
<accession>A0A2G8RD02</accession>
<dbReference type="RefSeq" id="WP_099911623.1">
    <property type="nucleotide sequence ID" value="NZ_AWWI01000100.1"/>
</dbReference>
<protein>
    <submittedName>
        <fullName evidence="1">Uncharacterized protein</fullName>
    </submittedName>
</protein>
<proteinExistence type="predicted"/>
<comment type="caution">
    <text evidence="1">The sequence shown here is derived from an EMBL/GenBank/DDBJ whole genome shotgun (WGS) entry which is preliminary data.</text>
</comment>
<evidence type="ECO:0000313" key="1">
    <source>
        <dbReference type="EMBL" id="PIL19455.1"/>
    </source>
</evidence>